<dbReference type="SUPFAM" id="SSF55920">
    <property type="entry name" value="Creatinase/aminopeptidase"/>
    <property type="match status" value="1"/>
</dbReference>
<dbReference type="InterPro" id="IPR000994">
    <property type="entry name" value="Pept_M24"/>
</dbReference>
<dbReference type="Pfam" id="PF00557">
    <property type="entry name" value="Peptidase_M24"/>
    <property type="match status" value="1"/>
</dbReference>
<evidence type="ECO:0000256" key="2">
    <source>
        <dbReference type="ARBA" id="ARBA00022723"/>
    </source>
</evidence>
<dbReference type="AlphaFoldDB" id="A0A061R3P5"/>
<proteinExistence type="predicted"/>
<feature type="domain" description="Peptidase M24" evidence="5">
    <location>
        <begin position="90"/>
        <end position="335"/>
    </location>
</feature>
<organism evidence="6">
    <name type="scientific">Tetraselmis sp. GSL018</name>
    <dbReference type="NCBI Taxonomy" id="582737"/>
    <lineage>
        <taxon>Eukaryota</taxon>
        <taxon>Viridiplantae</taxon>
        <taxon>Chlorophyta</taxon>
        <taxon>core chlorophytes</taxon>
        <taxon>Chlorodendrophyceae</taxon>
        <taxon>Chlorodendrales</taxon>
        <taxon>Chlorodendraceae</taxon>
        <taxon>Tetraselmis</taxon>
    </lineage>
</organism>
<sequence>MAAPIQHRVGAFPSLEELAELYGADDCQYAEDAADVLRASGAAMVHTLPGRVGPAAQKALDEMGVRPTEALLKGVIDRCRETKTASEVACLHVANEVTSEAHEAAMRAAPAAEFEYHIESEFLSATDECGLAHVRYPPIVGAGRNAAVLELGWNDGPVEYDDVVIMVAGAEFRYYTAYVSRTFPGEHGFSADMADVYDAVLSVQEHALAGIRPGEAWQDITLASRRLLAERLRDLGLVLGDPEAVMEAEVDKLFMPHGLGHFLGLDMHDVGDGGAVVPDVLKPGHVVTCGAGIYFVESLLAPALADKRKAGMINFDRVKEMIPKGGARIEDNVVIASDGCLNLTSAPKARRDVEVMVQSYKYPWVF</sequence>
<keyword evidence="3" id="KW-0378">Hydrolase</keyword>
<dbReference type="InterPro" id="IPR036005">
    <property type="entry name" value="Creatinase/aminopeptidase-like"/>
</dbReference>
<dbReference type="PANTHER" id="PTHR43226:SF1">
    <property type="entry name" value="XAA-PRO DIPEPTIDASE"/>
    <property type="match status" value="1"/>
</dbReference>
<evidence type="ECO:0000256" key="4">
    <source>
        <dbReference type="ARBA" id="ARBA00023211"/>
    </source>
</evidence>
<dbReference type="GO" id="GO:0046872">
    <property type="term" value="F:metal ion binding"/>
    <property type="evidence" value="ECO:0007669"/>
    <property type="project" value="UniProtKB-KW"/>
</dbReference>
<accession>A0A061R3P5</accession>
<dbReference type="GO" id="GO:0008233">
    <property type="term" value="F:peptidase activity"/>
    <property type="evidence" value="ECO:0007669"/>
    <property type="project" value="TreeGrafter"/>
</dbReference>
<comment type="cofactor">
    <cofactor evidence="1">
        <name>Mn(2+)</name>
        <dbReference type="ChEBI" id="CHEBI:29035"/>
    </cofactor>
</comment>
<evidence type="ECO:0000256" key="1">
    <source>
        <dbReference type="ARBA" id="ARBA00001936"/>
    </source>
</evidence>
<dbReference type="GO" id="GO:0006508">
    <property type="term" value="P:proteolysis"/>
    <property type="evidence" value="ECO:0007669"/>
    <property type="project" value="TreeGrafter"/>
</dbReference>
<keyword evidence="2" id="KW-0479">Metal-binding</keyword>
<dbReference type="EMBL" id="GBEZ01021654">
    <property type="protein sequence ID" value="JAC65111.1"/>
    <property type="molecule type" value="Transcribed_RNA"/>
</dbReference>
<dbReference type="Gene3D" id="3.90.230.10">
    <property type="entry name" value="Creatinase/methionine aminopeptidase superfamily"/>
    <property type="match status" value="1"/>
</dbReference>
<protein>
    <submittedName>
        <fullName evidence="6">Peptidase d</fullName>
    </submittedName>
</protein>
<evidence type="ECO:0000313" key="6">
    <source>
        <dbReference type="EMBL" id="JAC65111.1"/>
    </source>
</evidence>
<name>A0A061R3P5_9CHLO</name>
<keyword evidence="4" id="KW-0464">Manganese</keyword>
<reference evidence="6" key="1">
    <citation type="submission" date="2014-05" db="EMBL/GenBank/DDBJ databases">
        <title>The transcriptome of the halophilic microalga Tetraselmis sp. GSL018 isolated from the Great Salt Lake, Utah.</title>
        <authorList>
            <person name="Jinkerson R.E."/>
            <person name="D'Adamo S."/>
            <person name="Posewitz M.C."/>
        </authorList>
    </citation>
    <scope>NUCLEOTIDE SEQUENCE</scope>
    <source>
        <strain evidence="6">GSL018</strain>
    </source>
</reference>
<evidence type="ECO:0000259" key="5">
    <source>
        <dbReference type="Pfam" id="PF00557"/>
    </source>
</evidence>
<evidence type="ECO:0000256" key="3">
    <source>
        <dbReference type="ARBA" id="ARBA00022801"/>
    </source>
</evidence>
<gene>
    <name evidence="6" type="ORF">TSPGSL018_16775</name>
</gene>
<dbReference type="PANTHER" id="PTHR43226">
    <property type="entry name" value="XAA-PRO AMINOPEPTIDASE 3"/>
    <property type="match status" value="1"/>
</dbReference>
<dbReference type="InterPro" id="IPR052433">
    <property type="entry name" value="X-Pro_dipept-like"/>
</dbReference>